<evidence type="ECO:0000313" key="6">
    <source>
        <dbReference type="EMBL" id="KUG05443.1"/>
    </source>
</evidence>
<evidence type="ECO:0000256" key="4">
    <source>
        <dbReference type="ARBA" id="ARBA00023014"/>
    </source>
</evidence>
<dbReference type="GO" id="GO:0051537">
    <property type="term" value="F:2 iron, 2 sulfur cluster binding"/>
    <property type="evidence" value="ECO:0007669"/>
    <property type="project" value="UniProtKB-KW"/>
</dbReference>
<dbReference type="InterPro" id="IPR042216">
    <property type="entry name" value="MitoNEET_CISD"/>
</dbReference>
<evidence type="ECO:0000256" key="3">
    <source>
        <dbReference type="ARBA" id="ARBA00023004"/>
    </source>
</evidence>
<evidence type="ECO:0000256" key="1">
    <source>
        <dbReference type="ARBA" id="ARBA00022714"/>
    </source>
</evidence>
<proteinExistence type="predicted"/>
<dbReference type="GO" id="GO:0005737">
    <property type="term" value="C:cytoplasm"/>
    <property type="evidence" value="ECO:0007669"/>
    <property type="project" value="UniProtKB-ARBA"/>
</dbReference>
<dbReference type="GO" id="GO:0046872">
    <property type="term" value="F:metal ion binding"/>
    <property type="evidence" value="ECO:0007669"/>
    <property type="project" value="UniProtKB-KW"/>
</dbReference>
<keyword evidence="4" id="KW-0411">Iron-sulfur</keyword>
<comment type="caution">
    <text evidence="6">The sequence shown here is derived from an EMBL/GenBank/DDBJ whole genome shotgun (WGS) entry which is preliminary data.</text>
</comment>
<gene>
    <name evidence="6" type="ORF">ASZ90_017125</name>
</gene>
<protein>
    <recommendedName>
        <fullName evidence="5">Iron-binding zinc finger CDGSH type domain-containing protein</fullName>
    </recommendedName>
</protein>
<sequence length="69" mass="7503">MVSESRVQILSKGPIIVAGHVDVVDDDGRSITRQEPMAICRCGQSQNMPFCDGISKGHMKVCTRAESIL</sequence>
<keyword evidence="3" id="KW-0408">Iron</keyword>
<organism evidence="6">
    <name type="scientific">hydrocarbon metagenome</name>
    <dbReference type="NCBI Taxonomy" id="938273"/>
    <lineage>
        <taxon>unclassified sequences</taxon>
        <taxon>metagenomes</taxon>
        <taxon>ecological metagenomes</taxon>
    </lineage>
</organism>
<reference evidence="6" key="1">
    <citation type="journal article" date="2015" name="Proc. Natl. Acad. Sci. U.S.A.">
        <title>Networks of energetic and metabolic interactions define dynamics in microbial communities.</title>
        <authorList>
            <person name="Embree M."/>
            <person name="Liu J.K."/>
            <person name="Al-Bassam M.M."/>
            <person name="Zengler K."/>
        </authorList>
    </citation>
    <scope>NUCLEOTIDE SEQUENCE</scope>
</reference>
<keyword evidence="2" id="KW-0479">Metal-binding</keyword>
<dbReference type="EMBL" id="LNQE01001813">
    <property type="protein sequence ID" value="KUG05443.1"/>
    <property type="molecule type" value="Genomic_DNA"/>
</dbReference>
<dbReference type="Gene3D" id="3.40.5.90">
    <property type="entry name" value="CDGSH iron-sulfur domain, mitoNEET-type"/>
    <property type="match status" value="1"/>
</dbReference>
<dbReference type="Pfam" id="PF09360">
    <property type="entry name" value="zf-CDGSH"/>
    <property type="match status" value="1"/>
</dbReference>
<keyword evidence="1" id="KW-0001">2Fe-2S</keyword>
<accession>A0A0W8EAK5</accession>
<feature type="domain" description="Iron-binding zinc finger CDGSH type" evidence="5">
    <location>
        <begin position="12"/>
        <end position="53"/>
    </location>
</feature>
<evidence type="ECO:0000256" key="2">
    <source>
        <dbReference type="ARBA" id="ARBA00022723"/>
    </source>
</evidence>
<dbReference type="InterPro" id="IPR018967">
    <property type="entry name" value="FeS-contain_CDGSH-typ"/>
</dbReference>
<dbReference type="AlphaFoldDB" id="A0A0W8EAK5"/>
<evidence type="ECO:0000259" key="5">
    <source>
        <dbReference type="Pfam" id="PF09360"/>
    </source>
</evidence>
<name>A0A0W8EAK5_9ZZZZ</name>